<dbReference type="OrthoDB" id="64915at2759"/>
<evidence type="ECO:0000259" key="1">
    <source>
        <dbReference type="Pfam" id="PF01408"/>
    </source>
</evidence>
<dbReference type="InterPro" id="IPR000683">
    <property type="entry name" value="Gfo/Idh/MocA-like_OxRdtase_N"/>
</dbReference>
<accession>A0A0C3GVJ4</accession>
<dbReference type="SUPFAM" id="SSF51735">
    <property type="entry name" value="NAD(P)-binding Rossmann-fold domains"/>
    <property type="match status" value="1"/>
</dbReference>
<gene>
    <name evidence="3" type="ORF">OIDMADRAFT_136227</name>
</gene>
<dbReference type="Proteomes" id="UP000054321">
    <property type="component" value="Unassembled WGS sequence"/>
</dbReference>
<reference evidence="4" key="2">
    <citation type="submission" date="2015-01" db="EMBL/GenBank/DDBJ databases">
        <title>Evolutionary Origins and Diversification of the Mycorrhizal Mutualists.</title>
        <authorList>
            <consortium name="DOE Joint Genome Institute"/>
            <consortium name="Mycorrhizal Genomics Consortium"/>
            <person name="Kohler A."/>
            <person name="Kuo A."/>
            <person name="Nagy L.G."/>
            <person name="Floudas D."/>
            <person name="Copeland A."/>
            <person name="Barry K.W."/>
            <person name="Cichocki N."/>
            <person name="Veneault-Fourrey C."/>
            <person name="LaButti K."/>
            <person name="Lindquist E.A."/>
            <person name="Lipzen A."/>
            <person name="Lundell T."/>
            <person name="Morin E."/>
            <person name="Murat C."/>
            <person name="Riley R."/>
            <person name="Ohm R."/>
            <person name="Sun H."/>
            <person name="Tunlid A."/>
            <person name="Henrissat B."/>
            <person name="Grigoriev I.V."/>
            <person name="Hibbett D.S."/>
            <person name="Martin F."/>
        </authorList>
    </citation>
    <scope>NUCLEOTIDE SEQUENCE [LARGE SCALE GENOMIC DNA]</scope>
    <source>
        <strain evidence="4">Zn</strain>
    </source>
</reference>
<dbReference type="EMBL" id="KN832890">
    <property type="protein sequence ID" value="KIM94331.1"/>
    <property type="molecule type" value="Genomic_DNA"/>
</dbReference>
<dbReference type="GO" id="GO:0000166">
    <property type="term" value="F:nucleotide binding"/>
    <property type="evidence" value="ECO:0007669"/>
    <property type="project" value="InterPro"/>
</dbReference>
<evidence type="ECO:0000313" key="3">
    <source>
        <dbReference type="EMBL" id="KIM94331.1"/>
    </source>
</evidence>
<evidence type="ECO:0000259" key="2">
    <source>
        <dbReference type="Pfam" id="PF02894"/>
    </source>
</evidence>
<dbReference type="InParanoid" id="A0A0C3GVJ4"/>
<organism evidence="3 4">
    <name type="scientific">Oidiodendron maius (strain Zn)</name>
    <dbReference type="NCBI Taxonomy" id="913774"/>
    <lineage>
        <taxon>Eukaryota</taxon>
        <taxon>Fungi</taxon>
        <taxon>Dikarya</taxon>
        <taxon>Ascomycota</taxon>
        <taxon>Pezizomycotina</taxon>
        <taxon>Leotiomycetes</taxon>
        <taxon>Leotiomycetes incertae sedis</taxon>
        <taxon>Myxotrichaceae</taxon>
        <taxon>Oidiodendron</taxon>
    </lineage>
</organism>
<dbReference type="Pfam" id="PF01408">
    <property type="entry name" value="GFO_IDH_MocA"/>
    <property type="match status" value="1"/>
</dbReference>
<dbReference type="InterPro" id="IPR004104">
    <property type="entry name" value="Gfo/Idh/MocA-like_OxRdtase_C"/>
</dbReference>
<evidence type="ECO:0000313" key="4">
    <source>
        <dbReference type="Proteomes" id="UP000054321"/>
    </source>
</evidence>
<dbReference type="PANTHER" id="PTHR43377">
    <property type="entry name" value="BILIVERDIN REDUCTASE A"/>
    <property type="match status" value="1"/>
</dbReference>
<dbReference type="SUPFAM" id="SSF55347">
    <property type="entry name" value="Glyceraldehyde-3-phosphate dehydrogenase-like, C-terminal domain"/>
    <property type="match status" value="1"/>
</dbReference>
<dbReference type="Gene3D" id="3.30.360.10">
    <property type="entry name" value="Dihydrodipicolinate Reductase, domain 2"/>
    <property type="match status" value="1"/>
</dbReference>
<name>A0A0C3GVJ4_OIDMZ</name>
<evidence type="ECO:0008006" key="5">
    <source>
        <dbReference type="Google" id="ProtNLM"/>
    </source>
</evidence>
<sequence>MSSTSVPSIINIAIIGGGSIGPRHAQSVSNNPYANLIALVDPAPHGHQKALSLGTAYYPSIALLLASAHRPHAAIICTPNNTHVPLSLELISAGVHVLVEKPISVSIPSGLELIQTAVEKNVKLLVGHHRRFNPYLLAAKAEIDRGRLGSIIAVQGSWCLKKPDEYYDGIGEWRKSRENGGVVLINLIHEVDLLQYLLGPIVQVFALESKKTRNFDAEEGAAIILKFESGVIGTFVLCDAVPSPWNFEAGTGENPTIPQVEKDEGAGGFYRILGTEGSLSVPDLTLWSYNGRAVPGWTEKLNKEGLIVNRENIPFDLQVQHLIDVVKDDAPLSCSGEEALRAMVVCEAVKKSMATGQPIAIDRFVILESSRNI</sequence>
<feature type="domain" description="Gfo/Idh/MocA-like oxidoreductase N-terminal" evidence="1">
    <location>
        <begin position="10"/>
        <end position="128"/>
    </location>
</feature>
<proteinExistence type="predicted"/>
<protein>
    <recommendedName>
        <fullName evidence="5">Gfo/Idh/MocA-like oxidoreductase N-terminal domain-containing protein</fullName>
    </recommendedName>
</protein>
<dbReference type="Pfam" id="PF02894">
    <property type="entry name" value="GFO_IDH_MocA_C"/>
    <property type="match status" value="1"/>
</dbReference>
<dbReference type="InterPro" id="IPR051450">
    <property type="entry name" value="Gfo/Idh/MocA_Oxidoreductases"/>
</dbReference>
<dbReference type="HOGENOM" id="CLU_023194_1_1_1"/>
<dbReference type="PANTHER" id="PTHR43377:SF1">
    <property type="entry name" value="BILIVERDIN REDUCTASE A"/>
    <property type="match status" value="1"/>
</dbReference>
<reference evidence="3 4" key="1">
    <citation type="submission" date="2014-04" db="EMBL/GenBank/DDBJ databases">
        <authorList>
            <consortium name="DOE Joint Genome Institute"/>
            <person name="Kuo A."/>
            <person name="Martino E."/>
            <person name="Perotto S."/>
            <person name="Kohler A."/>
            <person name="Nagy L.G."/>
            <person name="Floudas D."/>
            <person name="Copeland A."/>
            <person name="Barry K.W."/>
            <person name="Cichocki N."/>
            <person name="Veneault-Fourrey C."/>
            <person name="LaButti K."/>
            <person name="Lindquist E.A."/>
            <person name="Lipzen A."/>
            <person name="Lundell T."/>
            <person name="Morin E."/>
            <person name="Murat C."/>
            <person name="Sun H."/>
            <person name="Tunlid A."/>
            <person name="Henrissat B."/>
            <person name="Grigoriev I.V."/>
            <person name="Hibbett D.S."/>
            <person name="Martin F."/>
            <person name="Nordberg H.P."/>
            <person name="Cantor M.N."/>
            <person name="Hua S.X."/>
        </authorList>
    </citation>
    <scope>NUCLEOTIDE SEQUENCE [LARGE SCALE GENOMIC DNA]</scope>
    <source>
        <strain evidence="3 4">Zn</strain>
    </source>
</reference>
<dbReference type="Gene3D" id="3.40.50.720">
    <property type="entry name" value="NAD(P)-binding Rossmann-like Domain"/>
    <property type="match status" value="1"/>
</dbReference>
<keyword evidence="4" id="KW-1185">Reference proteome</keyword>
<dbReference type="AlphaFoldDB" id="A0A0C3GVJ4"/>
<dbReference type="InterPro" id="IPR036291">
    <property type="entry name" value="NAD(P)-bd_dom_sf"/>
</dbReference>
<feature type="domain" description="Gfo/Idh/MocA-like oxidoreductase C-terminal" evidence="2">
    <location>
        <begin position="140"/>
        <end position="361"/>
    </location>
</feature>
<dbReference type="STRING" id="913774.A0A0C3GVJ4"/>